<dbReference type="Proteomes" id="UP001571476">
    <property type="component" value="Unassembled WGS sequence"/>
</dbReference>
<dbReference type="PANTHER" id="PTHR43537:SF44">
    <property type="entry name" value="GNTR FAMILY REGULATORY PROTEIN"/>
    <property type="match status" value="1"/>
</dbReference>
<dbReference type="InterPro" id="IPR036388">
    <property type="entry name" value="WH-like_DNA-bd_sf"/>
</dbReference>
<sequence>MRGCPLTRKDRGRPRTDSPSRDGAPGVSYTGRGVHRIAVEALARRIFDGTYAEGDLLDLPGLMAELDVSQTVLREAIKVLTTKGLLDARQKRGTYVRPRDDWNLLDSDVLRWTIDSGAPGGFFTDLLELRRAVEPAAAALAALHRTDADLAALDAALSAMAAAEQTPVMTDAVMTEGDPVLAVRADASFHTALLTPSDNPFFAQMRRVIIPALVVRDRLVHAGRHEHPLPAHVRVAELVRARDQDGASAAMLDVIELSRPNTPGTGPAPPP</sequence>
<dbReference type="InterPro" id="IPR036390">
    <property type="entry name" value="WH_DNA-bd_sf"/>
</dbReference>
<evidence type="ECO:0000256" key="4">
    <source>
        <dbReference type="SAM" id="MobiDB-lite"/>
    </source>
</evidence>
<dbReference type="InterPro" id="IPR008920">
    <property type="entry name" value="TF_FadR/GntR_C"/>
</dbReference>
<evidence type="ECO:0000256" key="2">
    <source>
        <dbReference type="ARBA" id="ARBA00023125"/>
    </source>
</evidence>
<dbReference type="Gene3D" id="1.10.10.10">
    <property type="entry name" value="Winged helix-like DNA-binding domain superfamily/Winged helix DNA-binding domain"/>
    <property type="match status" value="1"/>
</dbReference>
<organism evidence="6 7">
    <name type="scientific">Streptomyces aureus</name>
    <dbReference type="NCBI Taxonomy" id="193461"/>
    <lineage>
        <taxon>Bacteria</taxon>
        <taxon>Bacillati</taxon>
        <taxon>Actinomycetota</taxon>
        <taxon>Actinomycetes</taxon>
        <taxon>Kitasatosporales</taxon>
        <taxon>Streptomycetaceae</taxon>
        <taxon>Streptomyces</taxon>
    </lineage>
</organism>
<dbReference type="SUPFAM" id="SSF46785">
    <property type="entry name" value="Winged helix' DNA-binding domain"/>
    <property type="match status" value="1"/>
</dbReference>
<feature type="domain" description="HTH gntR-type" evidence="5">
    <location>
        <begin position="32"/>
        <end position="99"/>
    </location>
</feature>
<evidence type="ECO:0000313" key="6">
    <source>
        <dbReference type="EMBL" id="MFA3838180.1"/>
    </source>
</evidence>
<dbReference type="Gene3D" id="1.20.120.530">
    <property type="entry name" value="GntR ligand-binding domain-like"/>
    <property type="match status" value="1"/>
</dbReference>
<proteinExistence type="predicted"/>
<dbReference type="InterPro" id="IPR011711">
    <property type="entry name" value="GntR_C"/>
</dbReference>
<dbReference type="SUPFAM" id="SSF48008">
    <property type="entry name" value="GntR ligand-binding domain-like"/>
    <property type="match status" value="1"/>
</dbReference>
<keyword evidence="2" id="KW-0238">DNA-binding</keyword>
<dbReference type="SMART" id="SM00895">
    <property type="entry name" value="FCD"/>
    <property type="match status" value="1"/>
</dbReference>
<dbReference type="CDD" id="cd07377">
    <property type="entry name" value="WHTH_GntR"/>
    <property type="match status" value="1"/>
</dbReference>
<dbReference type="RefSeq" id="WP_372563431.1">
    <property type="nucleotide sequence ID" value="NZ_JBGOSP010000008.1"/>
</dbReference>
<reference evidence="6 7" key="1">
    <citation type="submission" date="2024-08" db="EMBL/GenBank/DDBJ databases">
        <title>Genome sequence of Streptomyces aureus CACIA-1.46HGO.</title>
        <authorList>
            <person name="Evangelista-Martinez Z."/>
        </authorList>
    </citation>
    <scope>NUCLEOTIDE SEQUENCE [LARGE SCALE GENOMIC DNA]</scope>
    <source>
        <strain evidence="6 7">CACIA-1.46HGO</strain>
    </source>
</reference>
<keyword evidence="7" id="KW-1185">Reference proteome</keyword>
<dbReference type="PANTHER" id="PTHR43537">
    <property type="entry name" value="TRANSCRIPTIONAL REGULATOR, GNTR FAMILY"/>
    <property type="match status" value="1"/>
</dbReference>
<evidence type="ECO:0000313" key="7">
    <source>
        <dbReference type="Proteomes" id="UP001571476"/>
    </source>
</evidence>
<accession>A0ABV4SIA4</accession>
<name>A0ABV4SIA4_9ACTN</name>
<evidence type="ECO:0000256" key="1">
    <source>
        <dbReference type="ARBA" id="ARBA00023015"/>
    </source>
</evidence>
<protein>
    <submittedName>
        <fullName evidence="6">FadR/GntR family transcriptional regulator</fullName>
    </submittedName>
</protein>
<keyword evidence="3" id="KW-0804">Transcription</keyword>
<dbReference type="SMART" id="SM00345">
    <property type="entry name" value="HTH_GNTR"/>
    <property type="match status" value="1"/>
</dbReference>
<dbReference type="EMBL" id="JBGOSP010000008">
    <property type="protein sequence ID" value="MFA3838180.1"/>
    <property type="molecule type" value="Genomic_DNA"/>
</dbReference>
<feature type="compositionally biased region" description="Basic and acidic residues" evidence="4">
    <location>
        <begin position="7"/>
        <end position="20"/>
    </location>
</feature>
<dbReference type="InterPro" id="IPR000524">
    <property type="entry name" value="Tscrpt_reg_HTH_GntR"/>
</dbReference>
<gene>
    <name evidence="6" type="ORF">ACEG43_18735</name>
</gene>
<dbReference type="Pfam" id="PF00392">
    <property type="entry name" value="GntR"/>
    <property type="match status" value="1"/>
</dbReference>
<comment type="caution">
    <text evidence="6">The sequence shown here is derived from an EMBL/GenBank/DDBJ whole genome shotgun (WGS) entry which is preliminary data.</text>
</comment>
<dbReference type="PROSITE" id="PS50949">
    <property type="entry name" value="HTH_GNTR"/>
    <property type="match status" value="1"/>
</dbReference>
<evidence type="ECO:0000256" key="3">
    <source>
        <dbReference type="ARBA" id="ARBA00023163"/>
    </source>
</evidence>
<dbReference type="Pfam" id="PF07729">
    <property type="entry name" value="FCD"/>
    <property type="match status" value="1"/>
</dbReference>
<evidence type="ECO:0000259" key="5">
    <source>
        <dbReference type="PROSITE" id="PS50949"/>
    </source>
</evidence>
<feature type="region of interest" description="Disordered" evidence="4">
    <location>
        <begin position="1"/>
        <end position="29"/>
    </location>
</feature>
<keyword evidence="1" id="KW-0805">Transcription regulation</keyword>